<accession>A0ABR4FTS7</accession>
<keyword evidence="1" id="KW-0812">Transmembrane</keyword>
<evidence type="ECO:0000313" key="2">
    <source>
        <dbReference type="EMBL" id="KAL2786665.1"/>
    </source>
</evidence>
<evidence type="ECO:0000256" key="1">
    <source>
        <dbReference type="SAM" id="Phobius"/>
    </source>
</evidence>
<proteinExistence type="predicted"/>
<feature type="transmembrane region" description="Helical" evidence="1">
    <location>
        <begin position="7"/>
        <end position="28"/>
    </location>
</feature>
<reference evidence="2 3" key="1">
    <citation type="submission" date="2024-07" db="EMBL/GenBank/DDBJ databases">
        <title>Section-level genome sequencing and comparative genomics of Aspergillus sections Usti and Cavernicolus.</title>
        <authorList>
            <consortium name="Lawrence Berkeley National Laboratory"/>
            <person name="Nybo J.L."/>
            <person name="Vesth T.C."/>
            <person name="Theobald S."/>
            <person name="Frisvad J.C."/>
            <person name="Larsen T.O."/>
            <person name="Kjaerboelling I."/>
            <person name="Rothschild-Mancinelli K."/>
            <person name="Lyhne E.K."/>
            <person name="Kogle M.E."/>
            <person name="Barry K."/>
            <person name="Clum A."/>
            <person name="Na H."/>
            <person name="Ledsgaard L."/>
            <person name="Lin J."/>
            <person name="Lipzen A."/>
            <person name="Kuo A."/>
            <person name="Riley R."/>
            <person name="Mondo S."/>
            <person name="Labutti K."/>
            <person name="Haridas S."/>
            <person name="Pangalinan J."/>
            <person name="Salamov A.A."/>
            <person name="Simmons B.A."/>
            <person name="Magnuson J.K."/>
            <person name="Chen J."/>
            <person name="Drula E."/>
            <person name="Henrissat B."/>
            <person name="Wiebenga A."/>
            <person name="Lubbers R.J."/>
            <person name="Gomes A.C."/>
            <person name="Makela M.R."/>
            <person name="Stajich J."/>
            <person name="Grigoriev I.V."/>
            <person name="Mortensen U.H."/>
            <person name="De Vries R.P."/>
            <person name="Baker S.E."/>
            <person name="Andersen M.R."/>
        </authorList>
    </citation>
    <scope>NUCLEOTIDE SEQUENCE [LARGE SCALE GENOMIC DNA]</scope>
    <source>
        <strain evidence="2 3">CBS 209.92</strain>
    </source>
</reference>
<keyword evidence="1" id="KW-0472">Membrane</keyword>
<comment type="caution">
    <text evidence="2">The sequence shown here is derived from an EMBL/GenBank/DDBJ whole genome shotgun (WGS) entry which is preliminary data.</text>
</comment>
<sequence length="106" mass="11550">MLKRLKFFTYITIGWACGFIPALVAWTAEVLAGNLEVRTIPLASYDMFSEIAGVALPLVARPLGKAPGFRGWFSWAPGLSVVYMGIVTFIVVLSGREAKREEKVGG</sequence>
<organism evidence="2 3">
    <name type="scientific">Aspergillus keveii</name>
    <dbReference type="NCBI Taxonomy" id="714993"/>
    <lineage>
        <taxon>Eukaryota</taxon>
        <taxon>Fungi</taxon>
        <taxon>Dikarya</taxon>
        <taxon>Ascomycota</taxon>
        <taxon>Pezizomycotina</taxon>
        <taxon>Eurotiomycetes</taxon>
        <taxon>Eurotiomycetidae</taxon>
        <taxon>Eurotiales</taxon>
        <taxon>Aspergillaceae</taxon>
        <taxon>Aspergillus</taxon>
        <taxon>Aspergillus subgen. Nidulantes</taxon>
    </lineage>
</organism>
<keyword evidence="1" id="KW-1133">Transmembrane helix</keyword>
<protein>
    <recommendedName>
        <fullName evidence="4">MFS transporter</fullName>
    </recommendedName>
</protein>
<dbReference type="Proteomes" id="UP001610563">
    <property type="component" value="Unassembled WGS sequence"/>
</dbReference>
<evidence type="ECO:0000313" key="3">
    <source>
        <dbReference type="Proteomes" id="UP001610563"/>
    </source>
</evidence>
<feature type="transmembrane region" description="Helical" evidence="1">
    <location>
        <begin position="72"/>
        <end position="93"/>
    </location>
</feature>
<dbReference type="EMBL" id="JBFTWV010000113">
    <property type="protein sequence ID" value="KAL2786665.1"/>
    <property type="molecule type" value="Genomic_DNA"/>
</dbReference>
<name>A0ABR4FTS7_9EURO</name>
<keyword evidence="3" id="KW-1185">Reference proteome</keyword>
<gene>
    <name evidence="2" type="ORF">BJX66DRAFT_341984</name>
</gene>
<evidence type="ECO:0008006" key="4">
    <source>
        <dbReference type="Google" id="ProtNLM"/>
    </source>
</evidence>